<accession>A0A450W4L8</accession>
<feature type="compositionally biased region" description="Pro residues" evidence="1">
    <location>
        <begin position="70"/>
        <end position="79"/>
    </location>
</feature>
<dbReference type="Pfam" id="PF11191">
    <property type="entry name" value="DUF2782"/>
    <property type="match status" value="1"/>
</dbReference>
<organism evidence="2">
    <name type="scientific">Candidatus Kentrum sp. LPFa</name>
    <dbReference type="NCBI Taxonomy" id="2126335"/>
    <lineage>
        <taxon>Bacteria</taxon>
        <taxon>Pseudomonadati</taxon>
        <taxon>Pseudomonadota</taxon>
        <taxon>Gammaproteobacteria</taxon>
        <taxon>Candidatus Kentrum</taxon>
    </lineage>
</organism>
<protein>
    <recommendedName>
        <fullName evidence="3">DUF2782 domain-containing protein</fullName>
    </recommendedName>
</protein>
<dbReference type="AlphaFoldDB" id="A0A450W4L8"/>
<name>A0A450W4L8_9GAMM</name>
<proteinExistence type="predicted"/>
<gene>
    <name evidence="2" type="ORF">BECKLPF1236B_GA0070989_102817</name>
</gene>
<feature type="region of interest" description="Disordered" evidence="1">
    <location>
        <begin position="62"/>
        <end position="87"/>
    </location>
</feature>
<dbReference type="Gene3D" id="2.20.130.30">
    <property type="entry name" value="Protein of unknown function DUF2782"/>
    <property type="match status" value="1"/>
</dbReference>
<dbReference type="InterPro" id="IPR021357">
    <property type="entry name" value="DUF2782"/>
</dbReference>
<evidence type="ECO:0000256" key="1">
    <source>
        <dbReference type="SAM" id="MobiDB-lite"/>
    </source>
</evidence>
<dbReference type="EMBL" id="CAADFK010000028">
    <property type="protein sequence ID" value="VFK11982.1"/>
    <property type="molecule type" value="Genomic_DNA"/>
</dbReference>
<evidence type="ECO:0000313" key="2">
    <source>
        <dbReference type="EMBL" id="VFK11982.1"/>
    </source>
</evidence>
<sequence length="153" mass="17178">MFRKNKNFEKIGAHARNTPFGGSREAFGYVHQDATMPRKKLRMIPIAACGLFTLIFSGQPFAESKNTGPEPIPGPPPLPSVESGETLEPDITIIQGEKKTVHEYRINGHLYAIKVIPRYGGSPYYMIDMDGDGNLETRKPFVRAVPQWVLFSW</sequence>
<evidence type="ECO:0008006" key="3">
    <source>
        <dbReference type="Google" id="ProtNLM"/>
    </source>
</evidence>
<reference evidence="2" key="1">
    <citation type="submission" date="2019-02" db="EMBL/GenBank/DDBJ databases">
        <authorList>
            <person name="Gruber-Vodicka R. H."/>
            <person name="Seah K. B. B."/>
        </authorList>
    </citation>
    <scope>NUCLEOTIDE SEQUENCE</scope>
    <source>
        <strain evidence="2">BECK_S313</strain>
    </source>
</reference>